<dbReference type="GO" id="GO:0006629">
    <property type="term" value="P:lipid metabolic process"/>
    <property type="evidence" value="ECO:0007669"/>
    <property type="project" value="InterPro"/>
</dbReference>
<protein>
    <submittedName>
        <fullName evidence="2">Glycerophosphoryl diester phosphodiesterase</fullName>
    </submittedName>
</protein>
<name>A0A239K7W1_9RHOB</name>
<dbReference type="PANTHER" id="PTHR46211">
    <property type="entry name" value="GLYCEROPHOSPHORYL DIESTER PHOSPHODIESTERASE"/>
    <property type="match status" value="1"/>
</dbReference>
<reference evidence="2 3" key="1">
    <citation type="submission" date="2017-06" db="EMBL/GenBank/DDBJ databases">
        <authorList>
            <person name="Kim H.J."/>
            <person name="Triplett B.A."/>
        </authorList>
    </citation>
    <scope>NUCLEOTIDE SEQUENCE [LARGE SCALE GENOMIC DNA]</scope>
    <source>
        <strain evidence="2 3">DSM 11445</strain>
    </source>
</reference>
<dbReference type="CDD" id="cd08566">
    <property type="entry name" value="GDPD_AtGDE_like"/>
    <property type="match status" value="1"/>
</dbReference>
<feature type="domain" description="GP-PDE" evidence="1">
    <location>
        <begin position="3"/>
        <end position="233"/>
    </location>
</feature>
<dbReference type="PROSITE" id="PS51704">
    <property type="entry name" value="GP_PDE"/>
    <property type="match status" value="1"/>
</dbReference>
<dbReference type="InterPro" id="IPR030395">
    <property type="entry name" value="GP_PDE_dom"/>
</dbReference>
<dbReference type="RefSeq" id="WP_089279912.1">
    <property type="nucleotide sequence ID" value="NZ_FZON01000062.1"/>
</dbReference>
<evidence type="ECO:0000313" key="3">
    <source>
        <dbReference type="Proteomes" id="UP000198440"/>
    </source>
</evidence>
<dbReference type="Pfam" id="PF03009">
    <property type="entry name" value="GDPD"/>
    <property type="match status" value="1"/>
</dbReference>
<dbReference type="Gene3D" id="3.20.20.190">
    <property type="entry name" value="Phosphatidylinositol (PI) phosphodiesterase"/>
    <property type="match status" value="1"/>
</dbReference>
<dbReference type="SUPFAM" id="SSF51695">
    <property type="entry name" value="PLC-like phosphodiesterases"/>
    <property type="match status" value="1"/>
</dbReference>
<evidence type="ECO:0000313" key="2">
    <source>
        <dbReference type="EMBL" id="SNT14556.1"/>
    </source>
</evidence>
<dbReference type="Proteomes" id="UP000198440">
    <property type="component" value="Unassembled WGS sequence"/>
</dbReference>
<dbReference type="PANTHER" id="PTHR46211:SF14">
    <property type="entry name" value="GLYCEROPHOSPHODIESTER PHOSPHODIESTERASE"/>
    <property type="match status" value="1"/>
</dbReference>
<dbReference type="InterPro" id="IPR017946">
    <property type="entry name" value="PLC-like_Pdiesterase_TIM-brl"/>
</dbReference>
<dbReference type="OrthoDB" id="1854250at2"/>
<accession>A0A239K7W1</accession>
<dbReference type="EMBL" id="FZON01000062">
    <property type="protein sequence ID" value="SNT14556.1"/>
    <property type="molecule type" value="Genomic_DNA"/>
</dbReference>
<proteinExistence type="predicted"/>
<evidence type="ECO:0000259" key="1">
    <source>
        <dbReference type="PROSITE" id="PS51704"/>
    </source>
</evidence>
<gene>
    <name evidence="2" type="ORF">SAMN04488078_106216</name>
</gene>
<dbReference type="AlphaFoldDB" id="A0A239K7W1"/>
<organism evidence="2 3">
    <name type="scientific">Antarctobacter heliothermus</name>
    <dbReference type="NCBI Taxonomy" id="74033"/>
    <lineage>
        <taxon>Bacteria</taxon>
        <taxon>Pseudomonadati</taxon>
        <taxon>Pseudomonadota</taxon>
        <taxon>Alphaproteobacteria</taxon>
        <taxon>Rhodobacterales</taxon>
        <taxon>Roseobacteraceae</taxon>
        <taxon>Antarctobacter</taxon>
    </lineage>
</organism>
<dbReference type="GO" id="GO:0008081">
    <property type="term" value="F:phosphoric diester hydrolase activity"/>
    <property type="evidence" value="ECO:0007669"/>
    <property type="project" value="InterPro"/>
</dbReference>
<sequence>MTPQLVCHRGASLWAPENTFAAANTALEMGGHVIELDVRESVDGVLYVLHDRTVDRTTDGTGLIEHMTSAQVDALDAGRWFAPEFEGQRIPRFDVYMDHLKARGAGAYVEIKWCTPASAAAILRETGMMEHAFCFSFKPEMRAGMRAAAPDLRQMITLSIARNMGVARALHGADLIELQGPEICAPVVAAARATGLAVMAYSESDDAAVFRNMCSLGVDYINHDHLDISLKVLEDIQ</sequence>